<dbReference type="Gene3D" id="3.30.70.240">
    <property type="match status" value="1"/>
</dbReference>
<dbReference type="PANTHER" id="PTHR30231:SF41">
    <property type="entry name" value="DNA POLYMERASE III SUBUNIT EPSILON"/>
    <property type="match status" value="1"/>
</dbReference>
<dbReference type="EMBL" id="PKHC01000001">
    <property type="protein sequence ID" value="PKZ19533.1"/>
    <property type="molecule type" value="Genomic_DNA"/>
</dbReference>
<evidence type="ECO:0000313" key="2">
    <source>
        <dbReference type="EMBL" id="PKZ19533.1"/>
    </source>
</evidence>
<dbReference type="NCBIfam" id="TIGR00573">
    <property type="entry name" value="dnaq"/>
    <property type="match status" value="1"/>
</dbReference>
<accession>A0ABX4SEC4</accession>
<dbReference type="Pfam" id="PF09707">
    <property type="entry name" value="Cas_Cas2CT1978"/>
    <property type="match status" value="1"/>
</dbReference>
<name>A0ABX4SEC4_9BIFI</name>
<sequence length="360" mass="41215">MPLTVITMTNCPLSLRGDLTKWMQEIATGVYVGNFNSRVREELWKRIEDSVSNGAVTMSFSSQNEIGYDFKTIHSHREVVYSDGLPLVRIPTVYTLENDIKHGFSDAAHFHNAKKFSNIRHKNINNTPSSTIENNLANENISYLSYDNASQTAKFTTDDEEITCTDYWKDFIDKIDKNFVVIDCETTGLNSKVDKIIEIGAVKFIDGKIEEFQKLININCDSVSNFNKNNFIPNEIIELTGITSNMLESYGVRLDLALKEFIDFVEKLPVLGYNVQFDMSFLNSALSSLDERFDHSLSINKIFDISRFVKKEKKFLKNYKLKTVLHEYNIAESVPHRALLDARLTAHLVFNLTELLKFLA</sequence>
<comment type="caution">
    <text evidence="2">The sequence shown here is derived from an EMBL/GenBank/DDBJ whole genome shotgun (WGS) entry which is preliminary data.</text>
</comment>
<dbReference type="Gene3D" id="3.30.420.10">
    <property type="entry name" value="Ribonuclease H-like superfamily/Ribonuclease H"/>
    <property type="match status" value="1"/>
</dbReference>
<dbReference type="PANTHER" id="PTHR30231">
    <property type="entry name" value="DNA POLYMERASE III SUBUNIT EPSILON"/>
    <property type="match status" value="1"/>
</dbReference>
<evidence type="ECO:0000259" key="1">
    <source>
        <dbReference type="SMART" id="SM00479"/>
    </source>
</evidence>
<gene>
    <name evidence="2" type="primary">cas2e</name>
    <name evidence="2" type="ORF">CYJ59_03720</name>
</gene>
<dbReference type="NCBIfam" id="TIGR01873">
    <property type="entry name" value="cas_CT1978"/>
    <property type="match status" value="1"/>
</dbReference>
<evidence type="ECO:0000313" key="3">
    <source>
        <dbReference type="Proteomes" id="UP000235111"/>
    </source>
</evidence>
<dbReference type="InterPro" id="IPR013520">
    <property type="entry name" value="Ribonucl_H"/>
</dbReference>
<dbReference type="CDD" id="cd09755">
    <property type="entry name" value="Cas2_I-E"/>
    <property type="match status" value="1"/>
</dbReference>
<dbReference type="InterPro" id="IPR006054">
    <property type="entry name" value="DnaQ"/>
</dbReference>
<dbReference type="CDD" id="cd06127">
    <property type="entry name" value="DEDDh"/>
    <property type="match status" value="1"/>
</dbReference>
<protein>
    <submittedName>
        <fullName evidence="2">Type I-E CRISPR-associated endoribonuclease Cas2</fullName>
    </submittedName>
</protein>
<dbReference type="SMART" id="SM00479">
    <property type="entry name" value="EXOIII"/>
    <property type="match status" value="1"/>
</dbReference>
<feature type="domain" description="Exonuclease" evidence="1">
    <location>
        <begin position="178"/>
        <end position="358"/>
    </location>
</feature>
<dbReference type="InterPro" id="IPR010152">
    <property type="entry name" value="CRISPR-assoc_prot_Cas2_sub"/>
</dbReference>
<dbReference type="InterPro" id="IPR036397">
    <property type="entry name" value="RNaseH_sf"/>
</dbReference>
<dbReference type="Proteomes" id="UP000235111">
    <property type="component" value="Unassembled WGS sequence"/>
</dbReference>
<organism evidence="2 3">
    <name type="scientific">Gardnerella leopoldii</name>
    <dbReference type="NCBI Taxonomy" id="2792978"/>
    <lineage>
        <taxon>Bacteria</taxon>
        <taxon>Bacillati</taxon>
        <taxon>Actinomycetota</taxon>
        <taxon>Actinomycetes</taxon>
        <taxon>Bifidobacteriales</taxon>
        <taxon>Bifidobacteriaceae</taxon>
        <taxon>Gardnerella</taxon>
    </lineage>
</organism>
<proteinExistence type="predicted"/>
<keyword evidence="3" id="KW-1185">Reference proteome</keyword>
<dbReference type="RefSeq" id="WP_032842505.1">
    <property type="nucleotide sequence ID" value="NZ_JBKFXJ010000001.1"/>
</dbReference>
<reference evidence="2 3" key="1">
    <citation type="submission" date="2017-12" db="EMBL/GenBank/DDBJ databases">
        <title>Phylogenetic diversity of female urinary microbiome.</title>
        <authorList>
            <person name="Thomas-White K."/>
            <person name="Wolfe A.J."/>
        </authorList>
    </citation>
    <scope>NUCLEOTIDE SEQUENCE [LARGE SCALE GENOMIC DNA]</scope>
    <source>
        <strain evidence="2 3">UMB0912</strain>
    </source>
</reference>
<dbReference type="InterPro" id="IPR012337">
    <property type="entry name" value="RNaseH-like_sf"/>
</dbReference>
<dbReference type="Pfam" id="PF00929">
    <property type="entry name" value="RNase_T"/>
    <property type="match status" value="1"/>
</dbReference>
<dbReference type="SUPFAM" id="SSF53098">
    <property type="entry name" value="Ribonuclease H-like"/>
    <property type="match status" value="1"/>
</dbReference>